<reference evidence="2 3" key="1">
    <citation type="submission" date="2024-08" db="EMBL/GenBank/DDBJ databases">
        <title>Gnathostoma spinigerum genome.</title>
        <authorList>
            <person name="Gonzalez-Bertolin B."/>
            <person name="Monzon S."/>
            <person name="Zaballos A."/>
            <person name="Jimenez P."/>
            <person name="Dekumyoy P."/>
            <person name="Varona S."/>
            <person name="Cuesta I."/>
            <person name="Sumanam S."/>
            <person name="Adisakwattana P."/>
            <person name="Gasser R.B."/>
            <person name="Hernandez-Gonzalez A."/>
            <person name="Young N.D."/>
            <person name="Perteguer M.J."/>
        </authorList>
    </citation>
    <scope>NUCLEOTIDE SEQUENCE [LARGE SCALE GENOMIC DNA]</scope>
    <source>
        <strain evidence="2">AL3</strain>
        <tissue evidence="2">Liver</tissue>
    </source>
</reference>
<accession>A0ABD6EP07</accession>
<evidence type="ECO:0000313" key="2">
    <source>
        <dbReference type="EMBL" id="MFH4978277.1"/>
    </source>
</evidence>
<proteinExistence type="predicted"/>
<organism evidence="2 3">
    <name type="scientific">Gnathostoma spinigerum</name>
    <dbReference type="NCBI Taxonomy" id="75299"/>
    <lineage>
        <taxon>Eukaryota</taxon>
        <taxon>Metazoa</taxon>
        <taxon>Ecdysozoa</taxon>
        <taxon>Nematoda</taxon>
        <taxon>Chromadorea</taxon>
        <taxon>Rhabditida</taxon>
        <taxon>Spirurina</taxon>
        <taxon>Gnathostomatomorpha</taxon>
        <taxon>Gnathostomatoidea</taxon>
        <taxon>Gnathostomatidae</taxon>
        <taxon>Gnathostoma</taxon>
    </lineage>
</organism>
<dbReference type="AlphaFoldDB" id="A0ABD6EP07"/>
<evidence type="ECO:0000313" key="3">
    <source>
        <dbReference type="Proteomes" id="UP001608902"/>
    </source>
</evidence>
<name>A0ABD6EP07_9BILA</name>
<dbReference type="PANTHER" id="PTHR16166">
    <property type="entry name" value="VACUOLAR PROTEIN SORTING-ASSOCIATED PROTEIN VPS13"/>
    <property type="match status" value="1"/>
</dbReference>
<dbReference type="InterPro" id="IPR009543">
    <property type="entry name" value="VPS13_VAB"/>
</dbReference>
<dbReference type="InterPro" id="IPR035992">
    <property type="entry name" value="Ricin_B-like_lectins"/>
</dbReference>
<protein>
    <recommendedName>
        <fullName evidence="1">Vacuolar protein sorting-associated protein 13 VPS13 adaptor binding domain-containing protein</fullName>
    </recommendedName>
</protein>
<dbReference type="PANTHER" id="PTHR16166:SF141">
    <property type="entry name" value="INTERMEMBRANE LIPID TRANSFER PROTEIN VPS13D"/>
    <property type="match status" value="1"/>
</dbReference>
<keyword evidence="3" id="KW-1185">Reference proteome</keyword>
<dbReference type="InterPro" id="IPR026847">
    <property type="entry name" value="VPS13"/>
</dbReference>
<dbReference type="Proteomes" id="UP001608902">
    <property type="component" value="Unassembled WGS sequence"/>
</dbReference>
<feature type="domain" description="Vacuolar protein sorting-associated protein 13 VPS13 adaptor binding" evidence="1">
    <location>
        <begin position="3"/>
        <end position="346"/>
    </location>
</feature>
<sequence>MMDYMVNVEEVFNLRISTEHFMTANTVAINKNSLAQKAFSGEVSRLDIKMKDISGRPLDIYGSLYVGQGGSISLSFWVPYWIVNKSGIPLIIKQEASSGVAAGQFEEHERAKDRHPLMFSFAYDNCPTQCKIRVGKKFLSDPSYKPMFSEKFQLTLGVQALKLFVTHDHLATLIYNIGVEVRQGTGRYKDTQVVLLTPRYLLNNQSSYELSLSHVDYIDQPSQHVRIASKCNLVWNENFEDKRMLCIKRSDVEHWSCPFRIDRITSFHVTMRAADETPCFVRVEIILNSAVFCVTFTDAQYFPPPIQIENFSDVPILYHQKIEKSKWSHLRAICKANSTVDYAWDDHHAAKLLVLQVFENKSNIYDPQKPGHGPPLIYDNDVYIKFVQSFERLSSHDGFTDECELVLEVMRNGKVKLNKMNPSDSTHSQLWRFSNDGCLENMAMNNRAKVGERYVLDVLDKAGYVLMMSKRNSARDQFQKWEMSATKQLKCGVQGMAVEVRADEILLARPHPRSQRNSQGVPLEQLWELQSQRPGSGVLDVECLHKGPTLVIRISDRANSMKERISRPLIKIGSAHRSSSSFTKQHLYDIEVSVSLIAGIGVSLVNGQHEELLYARFSNISLVANRSERTFQITSSVEAIQIDNQLLSADHWQVLYCQFSAVTNEIGQSSSQVKRPALKLEMKCTPMLHYDAFDCFRLKICDIALHLDELLLWKIVQFFQESGTAGSVQPNAFLQPPNTDLYRPDPLQARRCYFGTLDLEIGRVALSVVTVPKSGLPRELRALKRQFNVKLVSFENAIIALPPFRQFRYFETFSFLVETLSKFYIAHLKNQTFNIVVTMDAFGNPSGLASDLKDSFEGLLFEGDLSGFVSSLGYGVTNSISKVASSMAYGVGSLTFDEQHEVMRQRMLHTAVPSESSNALAHLYSGVKGLGVGVFGGLTAIVTNTYTEGRKAGLTGAIKGLTTGAVDTVTKPVQGIFDLVEGTASAVKEMVGGPSARKSRFPERPIRLPRVCMNLQLLLPCYSSTLASNQLDLLRINGFTRNEVLLDVELLLDQPTHSGRFRQYALICSEQCYIIRRIENEPSNVIQRISYKNLKQIQPISGCETPLVSLEVVLELSNGKRQVLPPLWCGQIHIAKVLCDKVMRAKELYEHSKRTLAVAEEFDGF</sequence>
<dbReference type="Pfam" id="PF25036">
    <property type="entry name" value="VPS13_VAB"/>
    <property type="match status" value="1"/>
</dbReference>
<dbReference type="EMBL" id="JBGFUD010003041">
    <property type="protein sequence ID" value="MFH4978277.1"/>
    <property type="molecule type" value="Genomic_DNA"/>
</dbReference>
<evidence type="ECO:0000259" key="1">
    <source>
        <dbReference type="Pfam" id="PF25036"/>
    </source>
</evidence>
<dbReference type="SUPFAM" id="SSF50370">
    <property type="entry name" value="Ricin B-like lectins"/>
    <property type="match status" value="1"/>
</dbReference>
<gene>
    <name evidence="2" type="ORF">AB6A40_004986</name>
</gene>
<comment type="caution">
    <text evidence="2">The sequence shown here is derived from an EMBL/GenBank/DDBJ whole genome shotgun (WGS) entry which is preliminary data.</text>
</comment>